<accession>A0A9N9I741</accession>
<dbReference type="EMBL" id="CAJVPV010023725">
    <property type="protein sequence ID" value="CAG8724542.1"/>
    <property type="molecule type" value="Genomic_DNA"/>
</dbReference>
<dbReference type="Proteomes" id="UP000789342">
    <property type="component" value="Unassembled WGS sequence"/>
</dbReference>
<keyword evidence="2" id="KW-1185">Reference proteome</keyword>
<protein>
    <submittedName>
        <fullName evidence="1">3946_t:CDS:1</fullName>
    </submittedName>
</protein>
<evidence type="ECO:0000313" key="1">
    <source>
        <dbReference type="EMBL" id="CAG8724542.1"/>
    </source>
</evidence>
<organism evidence="1 2">
    <name type="scientific">Acaulospora morrowiae</name>
    <dbReference type="NCBI Taxonomy" id="94023"/>
    <lineage>
        <taxon>Eukaryota</taxon>
        <taxon>Fungi</taxon>
        <taxon>Fungi incertae sedis</taxon>
        <taxon>Mucoromycota</taxon>
        <taxon>Glomeromycotina</taxon>
        <taxon>Glomeromycetes</taxon>
        <taxon>Diversisporales</taxon>
        <taxon>Acaulosporaceae</taxon>
        <taxon>Acaulospora</taxon>
    </lineage>
</organism>
<gene>
    <name evidence="1" type="ORF">AMORRO_LOCUS13560</name>
</gene>
<dbReference type="PANTHER" id="PTHR40866:SF1">
    <property type="entry name" value="BED-TYPE DOMAIN-CONTAINING PROTEIN"/>
    <property type="match status" value="1"/>
</dbReference>
<feature type="non-terminal residue" evidence="1">
    <location>
        <position position="1"/>
    </location>
</feature>
<comment type="caution">
    <text evidence="1">The sequence shown here is derived from an EMBL/GenBank/DDBJ whole genome shotgun (WGS) entry which is preliminary data.</text>
</comment>
<name>A0A9N9I741_9GLOM</name>
<evidence type="ECO:0000313" key="2">
    <source>
        <dbReference type="Proteomes" id="UP000789342"/>
    </source>
</evidence>
<reference evidence="1" key="1">
    <citation type="submission" date="2021-06" db="EMBL/GenBank/DDBJ databases">
        <authorList>
            <person name="Kallberg Y."/>
            <person name="Tangrot J."/>
            <person name="Rosling A."/>
        </authorList>
    </citation>
    <scope>NUCLEOTIDE SEQUENCE</scope>
    <source>
        <strain evidence="1">CL551</strain>
    </source>
</reference>
<sequence length="129" mass="15112">NETITWFFFIEEKKDDKETGYWKCKYCTDDEGVSIVTIKKEKGTGWSNTFSHISSKHKDYQEIIKKNVKNVFALTPAVKNILSWIKFIIHLNLPLSFVDDPLVREMSKYNPISSNTLKKHIKILTEKVE</sequence>
<dbReference type="AlphaFoldDB" id="A0A9N9I741"/>
<proteinExistence type="predicted"/>
<dbReference type="PANTHER" id="PTHR40866">
    <property type="entry name" value="BED-TYPE DOMAIN-CONTAINING PROTEIN"/>
    <property type="match status" value="1"/>
</dbReference>
<dbReference type="OrthoDB" id="90511at2759"/>